<dbReference type="InterPro" id="IPR035919">
    <property type="entry name" value="EAL_sf"/>
</dbReference>
<dbReference type="CDD" id="cd01948">
    <property type="entry name" value="EAL"/>
    <property type="match status" value="1"/>
</dbReference>
<proteinExistence type="predicted"/>
<dbReference type="SUPFAM" id="SSF141868">
    <property type="entry name" value="EAL domain-like"/>
    <property type="match status" value="1"/>
</dbReference>
<gene>
    <name evidence="2" type="ORF">GCM10009125_10310</name>
</gene>
<dbReference type="PANTHER" id="PTHR33121:SF23">
    <property type="entry name" value="CYCLIC DI-GMP PHOSPHODIESTERASE PDEB"/>
    <property type="match status" value="1"/>
</dbReference>
<dbReference type="Proteomes" id="UP001501176">
    <property type="component" value="Unassembled WGS sequence"/>
</dbReference>
<dbReference type="PANTHER" id="PTHR33121">
    <property type="entry name" value="CYCLIC DI-GMP PHOSPHODIESTERASE PDEF"/>
    <property type="match status" value="1"/>
</dbReference>
<dbReference type="InterPro" id="IPR050706">
    <property type="entry name" value="Cyclic-di-GMP_PDE-like"/>
</dbReference>
<dbReference type="SMART" id="SM00052">
    <property type="entry name" value="EAL"/>
    <property type="match status" value="1"/>
</dbReference>
<protein>
    <recommendedName>
        <fullName evidence="1">EAL domain-containing protein</fullName>
    </recommendedName>
</protein>
<dbReference type="Gene3D" id="3.20.20.450">
    <property type="entry name" value="EAL domain"/>
    <property type="match status" value="1"/>
</dbReference>
<reference evidence="2 3" key="1">
    <citation type="journal article" date="2019" name="Int. J. Syst. Evol. Microbiol.">
        <title>The Global Catalogue of Microorganisms (GCM) 10K type strain sequencing project: providing services to taxonomists for standard genome sequencing and annotation.</title>
        <authorList>
            <consortium name="The Broad Institute Genomics Platform"/>
            <consortium name="The Broad Institute Genome Sequencing Center for Infectious Disease"/>
            <person name="Wu L."/>
            <person name="Ma J."/>
        </authorList>
    </citation>
    <scope>NUCLEOTIDE SEQUENCE [LARGE SCALE GENOMIC DNA]</scope>
    <source>
        <strain evidence="2 3">JCM 16240</strain>
    </source>
</reference>
<dbReference type="Pfam" id="PF00563">
    <property type="entry name" value="EAL"/>
    <property type="match status" value="1"/>
</dbReference>
<evidence type="ECO:0000313" key="2">
    <source>
        <dbReference type="EMBL" id="GAA0223214.1"/>
    </source>
</evidence>
<accession>A0ABN0TJG1</accession>
<evidence type="ECO:0000313" key="3">
    <source>
        <dbReference type="Proteomes" id="UP001501176"/>
    </source>
</evidence>
<evidence type="ECO:0000259" key="1">
    <source>
        <dbReference type="PROSITE" id="PS50883"/>
    </source>
</evidence>
<dbReference type="EMBL" id="BAAAFN010000008">
    <property type="protein sequence ID" value="GAA0223214.1"/>
    <property type="molecule type" value="Genomic_DNA"/>
</dbReference>
<organism evidence="2 3">
    <name type="scientific">Castellaniella daejeonensis</name>
    <dbReference type="NCBI Taxonomy" id="659013"/>
    <lineage>
        <taxon>Bacteria</taxon>
        <taxon>Pseudomonadati</taxon>
        <taxon>Pseudomonadota</taxon>
        <taxon>Betaproteobacteria</taxon>
        <taxon>Burkholderiales</taxon>
        <taxon>Alcaligenaceae</taxon>
        <taxon>Castellaniella</taxon>
    </lineage>
</organism>
<sequence>MESGGTARSPLDSPVMSGARAQIRVGNLHQLAQARGGGPPAQVMRALRDHLITARVPRGSIRFAGNAIEVDLAGLWPFSVYSVSLADQFWRTLCADLGDAPIDCGDDRFYPLLHIALSGLSLHEVPQDSLDPLDPDPAFAPCQATPLLRNDIALCARWLDELRAGQLQLAFQPVLRVDPGDGACLYQEALLRRAEDPAESPAAAIQALERQGLIGRLDWSVLWTVIGLLEIHPDRELACNVSALTLRPNAWWRELIRYLCGRRAVASRLLIELTETSPIAHPGSALRLMRELQDTGVRIVLDDMGSGHAELSALNGARYDAVKIDQSLLRQARQGPAGRETLKWVTRACAHRSPCVVIEGVETPDDLHLVRYAGAQAAQGHFLGRPDTEPEWNFREPCTVLNRLQEYLTDQRPAR</sequence>
<dbReference type="InterPro" id="IPR001633">
    <property type="entry name" value="EAL_dom"/>
</dbReference>
<name>A0ABN0TJG1_9BURK</name>
<feature type="domain" description="EAL" evidence="1">
    <location>
        <begin position="151"/>
        <end position="400"/>
    </location>
</feature>
<keyword evidence="3" id="KW-1185">Reference proteome</keyword>
<dbReference type="PROSITE" id="PS50883">
    <property type="entry name" value="EAL"/>
    <property type="match status" value="1"/>
</dbReference>
<comment type="caution">
    <text evidence="2">The sequence shown here is derived from an EMBL/GenBank/DDBJ whole genome shotgun (WGS) entry which is preliminary data.</text>
</comment>